<evidence type="ECO:0000313" key="5">
    <source>
        <dbReference type="EMBL" id="QJH95142.1"/>
    </source>
</evidence>
<evidence type="ECO:0000313" key="4">
    <source>
        <dbReference type="EMBL" id="QJA84774.1"/>
    </source>
</evidence>
<name>A0A6H1ZXA7_9ZZZZ</name>
<dbReference type="EMBL" id="MT144613">
    <property type="protein sequence ID" value="QJH95142.1"/>
    <property type="molecule type" value="Genomic_DNA"/>
</dbReference>
<dbReference type="AlphaFoldDB" id="A0A6H1ZXA7"/>
<feature type="region of interest" description="Disordered" evidence="1">
    <location>
        <begin position="119"/>
        <end position="144"/>
    </location>
</feature>
<gene>
    <name evidence="4" type="ORF">MM415A00170_0038</name>
    <name evidence="3" type="ORF">MM415B00642_0035</name>
    <name evidence="2" type="ORF">TM448A02319_0009</name>
    <name evidence="5" type="ORF">TM448B00346_0040</name>
</gene>
<evidence type="ECO:0000313" key="2">
    <source>
        <dbReference type="EMBL" id="QJA51840.1"/>
    </source>
</evidence>
<dbReference type="EMBL" id="MT144292">
    <property type="protein sequence ID" value="QJA51840.1"/>
    <property type="molecule type" value="Genomic_DNA"/>
</dbReference>
<feature type="compositionally biased region" description="Basic and acidic residues" evidence="1">
    <location>
        <begin position="135"/>
        <end position="144"/>
    </location>
</feature>
<accession>A0A6H1ZXA7</accession>
<proteinExistence type="predicted"/>
<protein>
    <submittedName>
        <fullName evidence="2">Uncharacterized protein</fullName>
    </submittedName>
</protein>
<dbReference type="EMBL" id="MT142534">
    <property type="protein sequence ID" value="QJA84774.1"/>
    <property type="molecule type" value="Genomic_DNA"/>
</dbReference>
<dbReference type="EMBL" id="MT141493">
    <property type="protein sequence ID" value="QJA63266.1"/>
    <property type="molecule type" value="Genomic_DNA"/>
</dbReference>
<reference evidence="2" key="1">
    <citation type="submission" date="2020-03" db="EMBL/GenBank/DDBJ databases">
        <title>The deep terrestrial virosphere.</title>
        <authorList>
            <person name="Holmfeldt K."/>
            <person name="Nilsson E."/>
            <person name="Simone D."/>
            <person name="Lopez-Fernandez M."/>
            <person name="Wu X."/>
            <person name="de Brujin I."/>
            <person name="Lundin D."/>
            <person name="Andersson A."/>
            <person name="Bertilsson S."/>
            <person name="Dopson M."/>
        </authorList>
    </citation>
    <scope>NUCLEOTIDE SEQUENCE</scope>
    <source>
        <strain evidence="4">MM415A00170</strain>
        <strain evidence="3">MM415B00642</strain>
        <strain evidence="2">TM448A02319</strain>
        <strain evidence="5">TM448B00346</strain>
    </source>
</reference>
<evidence type="ECO:0000256" key="1">
    <source>
        <dbReference type="SAM" id="MobiDB-lite"/>
    </source>
</evidence>
<organism evidence="2">
    <name type="scientific">viral metagenome</name>
    <dbReference type="NCBI Taxonomy" id="1070528"/>
    <lineage>
        <taxon>unclassified sequences</taxon>
        <taxon>metagenomes</taxon>
        <taxon>organismal metagenomes</taxon>
    </lineage>
</organism>
<sequence length="144" mass="16897">MSIGIATYKGYVISYDSFSKSFQVEEKRFSTETASERYIDKLVKAEKSAFERISVIRVSWSNIMLGEIIGIIDEKDAWFRSENGERSKEQLKYFYRATEANLERLRLHKELSKQIADMSQKRDAMESEFDNNLAEEVRNEKQNT</sequence>
<evidence type="ECO:0000313" key="3">
    <source>
        <dbReference type="EMBL" id="QJA63266.1"/>
    </source>
</evidence>